<dbReference type="Gene3D" id="3.40.50.300">
    <property type="entry name" value="P-loop containing nucleotide triphosphate hydrolases"/>
    <property type="match status" value="2"/>
</dbReference>
<feature type="domain" description="Helicase ATP-binding" evidence="8">
    <location>
        <begin position="98"/>
        <end position="267"/>
    </location>
</feature>
<dbReference type="GO" id="GO:0005524">
    <property type="term" value="F:ATP binding"/>
    <property type="evidence" value="ECO:0007669"/>
    <property type="project" value="UniProtKB-KW"/>
</dbReference>
<dbReference type="PROSITE" id="PS51195">
    <property type="entry name" value="Q_MOTIF"/>
    <property type="match status" value="1"/>
</dbReference>
<dbReference type="InterPro" id="IPR014001">
    <property type="entry name" value="Helicase_ATP-bd"/>
</dbReference>
<comment type="caution">
    <text evidence="11">The sequence shown here is derived from an EMBL/GenBank/DDBJ whole genome shotgun (WGS) entry which is preliminary data.</text>
</comment>
<proteinExistence type="inferred from homology"/>
<dbReference type="GO" id="GO:0005829">
    <property type="term" value="C:cytosol"/>
    <property type="evidence" value="ECO:0007669"/>
    <property type="project" value="TreeGrafter"/>
</dbReference>
<keyword evidence="3" id="KW-0347">Helicase</keyword>
<dbReference type="InterPro" id="IPR050079">
    <property type="entry name" value="DEAD_box_RNA_helicase"/>
</dbReference>
<feature type="domain" description="DEAD-box RNA helicase Q" evidence="10">
    <location>
        <begin position="67"/>
        <end position="95"/>
    </location>
</feature>
<dbReference type="PANTHER" id="PTHR47959">
    <property type="entry name" value="ATP-DEPENDENT RNA HELICASE RHLE-RELATED"/>
    <property type="match status" value="1"/>
</dbReference>
<evidence type="ECO:0000256" key="2">
    <source>
        <dbReference type="ARBA" id="ARBA00022801"/>
    </source>
</evidence>
<dbReference type="GO" id="GO:0003676">
    <property type="term" value="F:nucleic acid binding"/>
    <property type="evidence" value="ECO:0007669"/>
    <property type="project" value="InterPro"/>
</dbReference>
<comment type="similarity">
    <text evidence="5">Belongs to the DEAD box helicase family.</text>
</comment>
<feature type="short sequence motif" description="Q motif" evidence="6">
    <location>
        <begin position="67"/>
        <end position="95"/>
    </location>
</feature>
<dbReference type="CDD" id="cd00268">
    <property type="entry name" value="DEADc"/>
    <property type="match status" value="1"/>
</dbReference>
<evidence type="ECO:0000256" key="3">
    <source>
        <dbReference type="ARBA" id="ARBA00022806"/>
    </source>
</evidence>
<dbReference type="CDD" id="cd18787">
    <property type="entry name" value="SF2_C_DEAD"/>
    <property type="match status" value="1"/>
</dbReference>
<dbReference type="SMART" id="SM00487">
    <property type="entry name" value="DEXDc"/>
    <property type="match status" value="1"/>
</dbReference>
<keyword evidence="4" id="KW-0067">ATP-binding</keyword>
<dbReference type="Pfam" id="PF00271">
    <property type="entry name" value="Helicase_C"/>
    <property type="match status" value="1"/>
</dbReference>
<organism evidence="11 12">
    <name type="scientific">Candidatus Daviesbacteria bacterium RIFCSPLOWO2_02_FULL_36_7</name>
    <dbReference type="NCBI Taxonomy" id="1797792"/>
    <lineage>
        <taxon>Bacteria</taxon>
        <taxon>Candidatus Daviesiibacteriota</taxon>
    </lineage>
</organism>
<dbReference type="GO" id="GO:0016787">
    <property type="term" value="F:hydrolase activity"/>
    <property type="evidence" value="ECO:0007669"/>
    <property type="project" value="UniProtKB-KW"/>
</dbReference>
<evidence type="ECO:0000313" key="11">
    <source>
        <dbReference type="EMBL" id="OGE64304.1"/>
    </source>
</evidence>
<dbReference type="PROSITE" id="PS51194">
    <property type="entry name" value="HELICASE_CTER"/>
    <property type="match status" value="1"/>
</dbReference>
<evidence type="ECO:0000313" key="12">
    <source>
        <dbReference type="Proteomes" id="UP000178859"/>
    </source>
</evidence>
<feature type="compositionally biased region" description="Polar residues" evidence="7">
    <location>
        <begin position="1"/>
        <end position="13"/>
    </location>
</feature>
<evidence type="ECO:0008006" key="13">
    <source>
        <dbReference type="Google" id="ProtNLM"/>
    </source>
</evidence>
<protein>
    <recommendedName>
        <fullName evidence="13">RNA helicase</fullName>
    </recommendedName>
</protein>
<accession>A0A1F5MG15</accession>
<dbReference type="Proteomes" id="UP000178859">
    <property type="component" value="Unassembled WGS sequence"/>
</dbReference>
<keyword evidence="2" id="KW-0378">Hydrolase</keyword>
<keyword evidence="1" id="KW-0547">Nucleotide-binding</keyword>
<evidence type="ECO:0000259" key="10">
    <source>
        <dbReference type="PROSITE" id="PS51195"/>
    </source>
</evidence>
<dbReference type="InterPro" id="IPR001650">
    <property type="entry name" value="Helicase_C-like"/>
</dbReference>
<evidence type="ECO:0000256" key="4">
    <source>
        <dbReference type="ARBA" id="ARBA00022840"/>
    </source>
</evidence>
<dbReference type="SMART" id="SM00490">
    <property type="entry name" value="HELICc"/>
    <property type="match status" value="1"/>
</dbReference>
<dbReference type="AlphaFoldDB" id="A0A1F5MG15"/>
<sequence length="409" mass="46098">MYNNNRYRNRTSIRGNNFRPRFNNKPRFASHNRGGNQRRSQLEGADINMFIKQAAPVAANEKVASGISFEDFDITQNLKVNIKNHGYNSPTPIQSQAIKPILEGHDVIGLASTGTGKTAAFLIPLINKLFKDRNQKVLVIVPTRELAVQINAEFRSFATGLHIFSALLIGGANMNRQVYDLRRLPQIVIATPGRLKDLIERRVIYMQDYANIVLDEVDLMVDIGFIRDIQFFISLMPKVRQSLFFSATISPKIQDILRSFVTNPITISLKTQATSENVNQGVIRVDNSKGKIAQLHDLLVQDGFDKVLIFGKTKHGIEKLNRELEFRGFKVGAIHGNKRQSQRQRVLQSFKQNEIQILLATDVASRGLDIDNVTHVINYDLPQTYDDYIHRIGRTGRAGKTGSALTFVG</sequence>
<name>A0A1F5MG15_9BACT</name>
<dbReference type="GO" id="GO:0003724">
    <property type="term" value="F:RNA helicase activity"/>
    <property type="evidence" value="ECO:0007669"/>
    <property type="project" value="InterPro"/>
</dbReference>
<evidence type="ECO:0000256" key="7">
    <source>
        <dbReference type="SAM" id="MobiDB-lite"/>
    </source>
</evidence>
<dbReference type="InterPro" id="IPR027417">
    <property type="entry name" value="P-loop_NTPase"/>
</dbReference>
<dbReference type="InterPro" id="IPR011545">
    <property type="entry name" value="DEAD/DEAH_box_helicase_dom"/>
</dbReference>
<dbReference type="PROSITE" id="PS51192">
    <property type="entry name" value="HELICASE_ATP_BIND_1"/>
    <property type="match status" value="1"/>
</dbReference>
<dbReference type="PANTHER" id="PTHR47959:SF13">
    <property type="entry name" value="ATP-DEPENDENT RNA HELICASE RHLE"/>
    <property type="match status" value="1"/>
</dbReference>
<evidence type="ECO:0000256" key="6">
    <source>
        <dbReference type="PROSITE-ProRule" id="PRU00552"/>
    </source>
</evidence>
<dbReference type="InterPro" id="IPR014014">
    <property type="entry name" value="RNA_helicase_DEAD_Q_motif"/>
</dbReference>
<evidence type="ECO:0000256" key="5">
    <source>
        <dbReference type="ARBA" id="ARBA00038437"/>
    </source>
</evidence>
<dbReference type="EMBL" id="MFDT01000070">
    <property type="protein sequence ID" value="OGE64304.1"/>
    <property type="molecule type" value="Genomic_DNA"/>
</dbReference>
<dbReference type="SUPFAM" id="SSF52540">
    <property type="entry name" value="P-loop containing nucleoside triphosphate hydrolases"/>
    <property type="match status" value="1"/>
</dbReference>
<evidence type="ECO:0000256" key="1">
    <source>
        <dbReference type="ARBA" id="ARBA00022741"/>
    </source>
</evidence>
<feature type="region of interest" description="Disordered" evidence="7">
    <location>
        <begin position="1"/>
        <end position="38"/>
    </location>
</feature>
<gene>
    <name evidence="11" type="ORF">A3I48_03700</name>
</gene>
<dbReference type="InterPro" id="IPR044742">
    <property type="entry name" value="DEAD/DEAH_RhlB"/>
</dbReference>
<evidence type="ECO:0000259" key="8">
    <source>
        <dbReference type="PROSITE" id="PS51192"/>
    </source>
</evidence>
<dbReference type="Pfam" id="PF00270">
    <property type="entry name" value="DEAD"/>
    <property type="match status" value="1"/>
</dbReference>
<evidence type="ECO:0000259" key="9">
    <source>
        <dbReference type="PROSITE" id="PS51194"/>
    </source>
</evidence>
<reference evidence="11 12" key="1">
    <citation type="journal article" date="2016" name="Nat. Commun.">
        <title>Thousands of microbial genomes shed light on interconnected biogeochemical processes in an aquifer system.</title>
        <authorList>
            <person name="Anantharaman K."/>
            <person name="Brown C.T."/>
            <person name="Hug L.A."/>
            <person name="Sharon I."/>
            <person name="Castelle C.J."/>
            <person name="Probst A.J."/>
            <person name="Thomas B.C."/>
            <person name="Singh A."/>
            <person name="Wilkins M.J."/>
            <person name="Karaoz U."/>
            <person name="Brodie E.L."/>
            <person name="Williams K.H."/>
            <person name="Hubbard S.S."/>
            <person name="Banfield J.F."/>
        </authorList>
    </citation>
    <scope>NUCLEOTIDE SEQUENCE [LARGE SCALE GENOMIC DNA]</scope>
</reference>
<feature type="domain" description="Helicase C-terminal" evidence="9">
    <location>
        <begin position="291"/>
        <end position="409"/>
    </location>
</feature>